<dbReference type="Pfam" id="PF07534">
    <property type="entry name" value="TLD"/>
    <property type="match status" value="1"/>
</dbReference>
<dbReference type="PROSITE" id="PS51886">
    <property type="entry name" value="TLDC"/>
    <property type="match status" value="1"/>
</dbReference>
<name>A0A6B2LDR7_9EUKA</name>
<dbReference type="Pfam" id="PF02214">
    <property type="entry name" value="BTB_2"/>
    <property type="match status" value="1"/>
</dbReference>
<dbReference type="SMART" id="SM00584">
    <property type="entry name" value="TLDc"/>
    <property type="match status" value="1"/>
</dbReference>
<accession>A0A6B2LDR7</accession>
<dbReference type="GO" id="GO:0051260">
    <property type="term" value="P:protein homooligomerization"/>
    <property type="evidence" value="ECO:0007669"/>
    <property type="project" value="InterPro"/>
</dbReference>
<evidence type="ECO:0000313" key="2">
    <source>
        <dbReference type="EMBL" id="NDV35154.1"/>
    </source>
</evidence>
<dbReference type="AlphaFoldDB" id="A0A6B2LDR7"/>
<feature type="domain" description="TLDc" evidence="1">
    <location>
        <begin position="72"/>
        <end position="243"/>
    </location>
</feature>
<reference evidence="2" key="1">
    <citation type="journal article" date="2020" name="J. Eukaryot. Microbiol.">
        <title>De novo Sequencing, Assembly and Annotation of the Transcriptome for the Free-Living Testate Amoeba Arcella intermedia.</title>
        <authorList>
            <person name="Ribeiro G.M."/>
            <person name="Porfirio-Sousa A.L."/>
            <person name="Maurer-Alcala X.X."/>
            <person name="Katz L.A."/>
            <person name="Lahr D.J.G."/>
        </authorList>
    </citation>
    <scope>NUCLEOTIDE SEQUENCE</scope>
</reference>
<dbReference type="InterPro" id="IPR003131">
    <property type="entry name" value="T1-type_BTB"/>
</dbReference>
<proteinExistence type="predicted"/>
<protein>
    <recommendedName>
        <fullName evidence="1">TLDc domain-containing protein</fullName>
    </recommendedName>
</protein>
<dbReference type="InterPro" id="IPR011333">
    <property type="entry name" value="SKP1/BTB/POZ_sf"/>
</dbReference>
<dbReference type="InterPro" id="IPR006571">
    <property type="entry name" value="TLDc_dom"/>
</dbReference>
<organism evidence="2">
    <name type="scientific">Arcella intermedia</name>
    <dbReference type="NCBI Taxonomy" id="1963864"/>
    <lineage>
        <taxon>Eukaryota</taxon>
        <taxon>Amoebozoa</taxon>
        <taxon>Tubulinea</taxon>
        <taxon>Elardia</taxon>
        <taxon>Arcellinida</taxon>
        <taxon>Sphaerothecina</taxon>
        <taxon>Arcellidae</taxon>
        <taxon>Arcella</taxon>
    </lineage>
</organism>
<dbReference type="Gene3D" id="3.30.710.10">
    <property type="entry name" value="Potassium Channel Kv1.1, Chain A"/>
    <property type="match status" value="1"/>
</dbReference>
<evidence type="ECO:0000259" key="1">
    <source>
        <dbReference type="PROSITE" id="PS51886"/>
    </source>
</evidence>
<dbReference type="SUPFAM" id="SSF54695">
    <property type="entry name" value="POZ domain"/>
    <property type="match status" value="1"/>
</dbReference>
<dbReference type="EMBL" id="GIBP01006185">
    <property type="protein sequence ID" value="NDV35154.1"/>
    <property type="molecule type" value="Transcribed_RNA"/>
</dbReference>
<sequence length="247" mass="28486">MKQDENGWYVLERPKKPFKTILNYLRSGKFYLPSSEEDRVLLQKEVEYWGMQASYERDAGASGFFEGTCLVDLHQQVQLNKWFGKETQKWKLLYRASRDGWESSNFHTQVDRNGATLTIVLANGYLFGGYTPIEWTSRGQYAWDPNSWIFSLTNPSGLSVKMLNEPMKGCKYSIYDHKDYGPTFGGGYDIAIQNCSNKSNQNYSNLGYNYIVPGKVMGTEEAKQFLTGSYYFNVTEIEVFKQHVEDS</sequence>